<protein>
    <submittedName>
        <fullName evidence="1">Uncharacterized protein</fullName>
    </submittedName>
</protein>
<gene>
    <name evidence="1" type="ORF">UFOVP618_13</name>
</gene>
<reference evidence="1" key="1">
    <citation type="submission" date="2020-04" db="EMBL/GenBank/DDBJ databases">
        <authorList>
            <person name="Chiriac C."/>
            <person name="Salcher M."/>
            <person name="Ghai R."/>
            <person name="Kavagutti S V."/>
        </authorList>
    </citation>
    <scope>NUCLEOTIDE SEQUENCE</scope>
</reference>
<sequence>MKRIVDIYVETVIDSGNYSKIELFNDEKIDISLSVQNVQDISKVYTHFTQSFTVPASPINNAIFEHFYQSDVDAVNNPNKRRASYIEIGKTPFRAGKLQLEKSNIKNGEVDSYTVTFYGDLVSLKDKFANDKLADLNLYAYSTNYTGSNVESLITSTDYTKNVRFPLITSGRVWTYDDGLSTDINTTTGAINFNELFPALKVARIIDAIETKYGINFEGTFFNVANKPWDRLFLWLKNSESFVKLTNAIDVNFNSLKINGVSAALSNTNGVTGGTKNEIYVYNYPSTNEHSIEIYFTTTIPCTVYVECYESKNYVKTVEFESGTGWQTLYKSPANVATQQYWSYKVKTSTPTTINSEVISAKIVGGYGGGYVTKDIDCSISDTTALLNVEDSVPDITVADFFSGILKMFNLTCYATGTNTFLIETLDTWYAKGYIYDITEFTETDSIDIERVPLYKNISFTHEKSQSFVNKEYTEDNKGLREYGDTKQNFSDYENGDFEVKVPFEELLPLNLDGNKLCTSYCLTPKPDYKSYIPKPVLLFMDDIKPCDIFFNNGSSTVNKTTYAPFYNEVAFNGTRYSLSFGEERSVVDNVTLYDGIYKTYYAGYLSNLFNPKCRLVNVKAHFPLSLITKLKLNDRVIIRDKRYIINEIKSDITSGQVDLSLLNDFRPMVNNVLAPVVGGGGGTVYTPVVVPKWADDTDVSSTYGGVIFDTTTFTDDGWLGITLPANPTPLTPTALESGSDALITDSGYGIINEDYAQQEIPITFDYIETATGTTISNTVIIYQE</sequence>
<dbReference type="EMBL" id="LR796587">
    <property type="protein sequence ID" value="CAB4152489.1"/>
    <property type="molecule type" value="Genomic_DNA"/>
</dbReference>
<proteinExistence type="predicted"/>
<name>A0A6J5NA71_9CAUD</name>
<evidence type="ECO:0000313" key="1">
    <source>
        <dbReference type="EMBL" id="CAB4152489.1"/>
    </source>
</evidence>
<accession>A0A6J5NA71</accession>
<organism evidence="1">
    <name type="scientific">uncultured Caudovirales phage</name>
    <dbReference type="NCBI Taxonomy" id="2100421"/>
    <lineage>
        <taxon>Viruses</taxon>
        <taxon>Duplodnaviria</taxon>
        <taxon>Heunggongvirae</taxon>
        <taxon>Uroviricota</taxon>
        <taxon>Caudoviricetes</taxon>
        <taxon>Peduoviridae</taxon>
        <taxon>Maltschvirus</taxon>
        <taxon>Maltschvirus maltsch</taxon>
    </lineage>
</organism>